<dbReference type="InterPro" id="IPR036259">
    <property type="entry name" value="MFS_trans_sf"/>
</dbReference>
<feature type="transmembrane region" description="Helical" evidence="8">
    <location>
        <begin position="405"/>
        <end position="425"/>
    </location>
</feature>
<evidence type="ECO:0000256" key="2">
    <source>
        <dbReference type="ARBA" id="ARBA00005982"/>
    </source>
</evidence>
<dbReference type="OrthoDB" id="8904098at2759"/>
<sequence length="1021" mass="109313">MEIAGLPGTAGEETTLSDAWDFKGRRAIQSRTGGWVCAATSLVVEMGERLATLSIAVNLGPYLRGTMHLGSADSANIITNFLGTSFILCLFGGFIADTFLGRYASSVPSPCISLLVSLLTYLTIAVFTAVQACGVTILTISTMAPGLRPPACAGPSSGGCVLANGLQMGMLYLGLFTTALGTGGLKSSVSGFGSDQFDESDKIEKKQMMKFFRYFFFFINVGSILAVTVMVYIQDHLGRRWGYGICAVAIIAGLALFLSKTNRYRFKKLVGSPLTQFAAVVACAWRKRRLALPEDPSILYDIDTSMASLPETAEEGKTLADAWDFKGRPAVKSTTGGWTSAAMILGVELCERMTTLGIAVNLVTYLTGTMHLGNAASANVVTNFLGTSFMLCLLGGFVADTYLGRYLTIAIFTAIQASGVTILTISTAAPGLRPPECSNPLGGGCVRANGTQLGVLFLGLYLTALGTGGLKSSVSGFGSDQFDEGDRAEKKQMMRFFSWFFFFISIGALMAVTVLVYIQDNVGRRWGYGICAVAIVAGLAVFLSGTSRYRFKRLAGSPLSQIASVVVSAWRKRRLDVPDSSMLHDIDTAEGCSAPEASKKKQKLPHTKQFRFLDRAAIVEGDATVDQTKWRLSTLTDVEEVKQVIRMLPTWATTIMFWTVYAQMTTFSVSQASTMDRHIGPSFEIPAGSLTVFFVGSILITVPIYDRIIVPAARRLTGNPQGVTPLQRIAVGLVLSIVAMCAAALTERKRLRAARTDPTAAVVPLTVFWLVPQFLLVGAGEAFTYIGQLDFFLRECPKGMKTMSTGLFLSTLSLGFFLSSALVTIVHKVTGESGKGAWLPDDLNKGKLYDFYWLLAALSVLNLVVFAAAARGYVYKEKRMGDESVNGFLLVGAGEAFTYIGQLDFFLRECPKGMKTMSTGLFLSTLAGLLPELRAGHHSPQGDGGEREGGVAAGRPEQREAVRLLLAAGGAERAEPGGLRGGRQGLRLQGEEDGGRERQRGGAGGGGLLPCMSCSSKTCSV</sequence>
<dbReference type="Pfam" id="PF00854">
    <property type="entry name" value="PTR2"/>
    <property type="match status" value="2"/>
</dbReference>
<feature type="transmembrane region" description="Helical" evidence="8">
    <location>
        <begin position="380"/>
        <end position="399"/>
    </location>
</feature>
<evidence type="ECO:0000256" key="3">
    <source>
        <dbReference type="ARBA" id="ARBA00022692"/>
    </source>
</evidence>
<keyword evidence="10" id="KW-1185">Reference proteome</keyword>
<feature type="transmembrane region" description="Helical" evidence="8">
    <location>
        <begin position="685"/>
        <end position="705"/>
    </location>
</feature>
<evidence type="ECO:0000256" key="4">
    <source>
        <dbReference type="ARBA" id="ARBA00022989"/>
    </source>
</evidence>
<dbReference type="AlphaFoldDB" id="A0A9E7JJ36"/>
<feature type="transmembrane region" description="Helical" evidence="8">
    <location>
        <begin position="77"/>
        <end position="100"/>
    </location>
</feature>
<dbReference type="SUPFAM" id="SSF103473">
    <property type="entry name" value="MFS general substrate transporter"/>
    <property type="match status" value="2"/>
</dbReference>
<evidence type="ECO:0000256" key="1">
    <source>
        <dbReference type="ARBA" id="ARBA00004141"/>
    </source>
</evidence>
<name>A0A9E7JJ36_9LILI</name>
<feature type="transmembrane region" description="Helical" evidence="8">
    <location>
        <begin position="112"/>
        <end position="140"/>
    </location>
</feature>
<feature type="transmembrane region" description="Helical" evidence="8">
    <location>
        <begin position="807"/>
        <end position="831"/>
    </location>
</feature>
<dbReference type="PROSITE" id="PS01023">
    <property type="entry name" value="PTR2_2"/>
    <property type="match status" value="1"/>
</dbReference>
<comment type="similarity">
    <text evidence="2 6">Belongs to the major facilitator superfamily. Proton-dependent oligopeptide transporter (POT/PTR) (TC 2.A.17) family.</text>
</comment>
<evidence type="ECO:0000313" key="9">
    <source>
        <dbReference type="EMBL" id="URD83025.1"/>
    </source>
</evidence>
<keyword evidence="4 8" id="KW-1133">Transmembrane helix</keyword>
<feature type="region of interest" description="Disordered" evidence="7">
    <location>
        <begin position="934"/>
        <end position="953"/>
    </location>
</feature>
<dbReference type="Gene3D" id="1.20.1250.20">
    <property type="entry name" value="MFS general substrate transporter like domains"/>
    <property type="match status" value="3"/>
</dbReference>
<evidence type="ECO:0000256" key="7">
    <source>
        <dbReference type="SAM" id="MobiDB-lite"/>
    </source>
</evidence>
<keyword evidence="6" id="KW-0813">Transport</keyword>
<feature type="transmembrane region" description="Helical" evidence="8">
    <location>
        <begin position="240"/>
        <end position="258"/>
    </location>
</feature>
<dbReference type="PROSITE" id="PS01022">
    <property type="entry name" value="PTR2_1"/>
    <property type="match status" value="1"/>
</dbReference>
<dbReference type="EMBL" id="CP097503">
    <property type="protein sequence ID" value="URD83025.1"/>
    <property type="molecule type" value="Genomic_DNA"/>
</dbReference>
<evidence type="ECO:0000256" key="8">
    <source>
        <dbReference type="SAM" id="Phobius"/>
    </source>
</evidence>
<organism evidence="9 10">
    <name type="scientific">Musa troglodytarum</name>
    <name type="common">fe'i banana</name>
    <dbReference type="NCBI Taxonomy" id="320322"/>
    <lineage>
        <taxon>Eukaryota</taxon>
        <taxon>Viridiplantae</taxon>
        <taxon>Streptophyta</taxon>
        <taxon>Embryophyta</taxon>
        <taxon>Tracheophyta</taxon>
        <taxon>Spermatophyta</taxon>
        <taxon>Magnoliopsida</taxon>
        <taxon>Liliopsida</taxon>
        <taxon>Zingiberales</taxon>
        <taxon>Musaceae</taxon>
        <taxon>Musa</taxon>
    </lineage>
</organism>
<feature type="transmembrane region" description="Helical" evidence="8">
    <location>
        <begin position="651"/>
        <end position="673"/>
    </location>
</feature>
<evidence type="ECO:0000313" key="10">
    <source>
        <dbReference type="Proteomes" id="UP001055439"/>
    </source>
</evidence>
<feature type="transmembrane region" description="Helical" evidence="8">
    <location>
        <begin position="766"/>
        <end position="786"/>
    </location>
</feature>
<dbReference type="Proteomes" id="UP001055439">
    <property type="component" value="Chromosome 10"/>
</dbReference>
<gene>
    <name evidence="9" type="ORF">MUK42_02930</name>
</gene>
<evidence type="ECO:0000256" key="6">
    <source>
        <dbReference type="RuleBase" id="RU003755"/>
    </source>
</evidence>
<dbReference type="InterPro" id="IPR018456">
    <property type="entry name" value="PTR2_symporter_CS"/>
</dbReference>
<feature type="compositionally biased region" description="Basic and acidic residues" evidence="7">
    <location>
        <begin position="989"/>
        <end position="1000"/>
    </location>
</feature>
<dbReference type="PANTHER" id="PTHR11654">
    <property type="entry name" value="OLIGOPEPTIDE TRANSPORTER-RELATED"/>
    <property type="match status" value="1"/>
</dbReference>
<feature type="region of interest" description="Disordered" evidence="7">
    <location>
        <begin position="973"/>
        <end position="1007"/>
    </location>
</feature>
<feature type="transmembrane region" description="Helical" evidence="8">
    <location>
        <begin position="496"/>
        <end position="519"/>
    </location>
</feature>
<accession>A0A9E7JJ36</accession>
<feature type="transmembrane region" description="Helical" evidence="8">
    <location>
        <begin position="525"/>
        <end position="543"/>
    </location>
</feature>
<dbReference type="GO" id="GO:0022857">
    <property type="term" value="F:transmembrane transporter activity"/>
    <property type="evidence" value="ECO:0007669"/>
    <property type="project" value="InterPro"/>
</dbReference>
<evidence type="ECO:0000256" key="5">
    <source>
        <dbReference type="ARBA" id="ARBA00023136"/>
    </source>
</evidence>
<feature type="transmembrane region" description="Helical" evidence="8">
    <location>
        <begin position="726"/>
        <end position="746"/>
    </location>
</feature>
<proteinExistence type="inferred from homology"/>
<feature type="transmembrane region" description="Helical" evidence="8">
    <location>
        <begin position="214"/>
        <end position="234"/>
    </location>
</feature>
<dbReference type="InterPro" id="IPR000109">
    <property type="entry name" value="POT_fam"/>
</dbReference>
<dbReference type="GO" id="GO:0006857">
    <property type="term" value="P:oligopeptide transport"/>
    <property type="evidence" value="ECO:0007669"/>
    <property type="project" value="InterPro"/>
</dbReference>
<feature type="transmembrane region" description="Helical" evidence="8">
    <location>
        <begin position="851"/>
        <end position="870"/>
    </location>
</feature>
<keyword evidence="3 6" id="KW-0812">Transmembrane</keyword>
<dbReference type="GO" id="GO:0016020">
    <property type="term" value="C:membrane"/>
    <property type="evidence" value="ECO:0007669"/>
    <property type="project" value="UniProtKB-SubCell"/>
</dbReference>
<comment type="subcellular location">
    <subcellularLocation>
        <location evidence="1 6">Membrane</location>
        <topology evidence="1 6">Multi-pass membrane protein</topology>
    </subcellularLocation>
</comment>
<keyword evidence="5 8" id="KW-0472">Membrane</keyword>
<protein>
    <submittedName>
        <fullName evidence="9">Nitrate transporter 1.1</fullName>
    </submittedName>
</protein>
<reference evidence="9" key="1">
    <citation type="submission" date="2022-05" db="EMBL/GenBank/DDBJ databases">
        <title>The Musa troglodytarum L. genome provides insights into the mechanism of non-climacteric behaviour and enrichment of carotenoids.</title>
        <authorList>
            <person name="Wang J."/>
        </authorList>
    </citation>
    <scope>NUCLEOTIDE SEQUENCE</scope>
    <source>
        <tissue evidence="9">Leaf</tissue>
    </source>
</reference>